<dbReference type="Proteomes" id="UP000472355">
    <property type="component" value="Unassembled WGS sequence"/>
</dbReference>
<comment type="caution">
    <text evidence="4">The sequence shown here is derived from an EMBL/GenBank/DDBJ whole genome shotgun (WGS) entry which is preliminary data.</text>
</comment>
<reference evidence="3 7" key="1">
    <citation type="submission" date="2019-02" db="EMBL/GenBank/DDBJ databases">
        <title>Genome sequencing of Clostridium botulinum clinical isolates.</title>
        <authorList>
            <person name="Brunt J."/>
            <person name="Van Vliet A.H.M."/>
            <person name="Stringer S.C."/>
            <person name="Grant K.A."/>
            <person name="Carter A.C."/>
            <person name="Peck M.W."/>
        </authorList>
    </citation>
    <scope>NUCLEOTIDE SEQUENCE [LARGE SCALE GENOMIC DNA]</scope>
    <source>
        <strain evidence="3 7">H113700579</strain>
    </source>
</reference>
<comment type="similarity">
    <text evidence="1 2">Belongs to the UPF0102 family.</text>
</comment>
<evidence type="ECO:0000313" key="5">
    <source>
        <dbReference type="EMBL" id="NFN34139.1"/>
    </source>
</evidence>
<dbReference type="GO" id="GO:0003676">
    <property type="term" value="F:nucleic acid binding"/>
    <property type="evidence" value="ECO:0007669"/>
    <property type="project" value="InterPro"/>
</dbReference>
<reference evidence="8 9" key="2">
    <citation type="submission" date="2019-04" db="EMBL/GenBank/DDBJ databases">
        <title>Genome sequencing of Clostridium botulinum Groups I-IV and Clostridium butyricum.</title>
        <authorList>
            <person name="Brunt J."/>
            <person name="Van Vliet A.H.M."/>
            <person name="Stringer S.C."/>
            <person name="Carter A.T."/>
            <person name="Peck M.W."/>
        </authorList>
    </citation>
    <scope>NUCLEOTIDE SEQUENCE [LARGE SCALE GENOMIC DNA]</scope>
    <source>
        <strain evidence="4 9">1605</strain>
        <strain evidence="6 10">BL81</strain>
        <strain evidence="5 8">CB-K-33E</strain>
    </source>
</reference>
<evidence type="ECO:0000313" key="6">
    <source>
        <dbReference type="EMBL" id="NFV25185.1"/>
    </source>
</evidence>
<evidence type="ECO:0000313" key="8">
    <source>
        <dbReference type="Proteomes" id="UP000473681"/>
    </source>
</evidence>
<dbReference type="InterPro" id="IPR011856">
    <property type="entry name" value="tRNA_endonuc-like_dom_sf"/>
</dbReference>
<dbReference type="SUPFAM" id="SSF52980">
    <property type="entry name" value="Restriction endonuclease-like"/>
    <property type="match status" value="1"/>
</dbReference>
<dbReference type="PANTHER" id="PTHR34039:SF1">
    <property type="entry name" value="UPF0102 PROTEIN YRAN"/>
    <property type="match status" value="1"/>
</dbReference>
<evidence type="ECO:0000313" key="10">
    <source>
        <dbReference type="Proteomes" id="UP000486903"/>
    </source>
</evidence>
<dbReference type="Proteomes" id="UP000473681">
    <property type="component" value="Unassembled WGS sequence"/>
</dbReference>
<dbReference type="Proteomes" id="UP000486903">
    <property type="component" value="Unassembled WGS sequence"/>
</dbReference>
<dbReference type="EMBL" id="SXFB01000002">
    <property type="protein sequence ID" value="NFV25185.1"/>
    <property type="molecule type" value="Genomic_DNA"/>
</dbReference>
<name>A0A0M1LWN7_CLOBO</name>
<dbReference type="RefSeq" id="WP_003371764.1">
    <property type="nucleotide sequence ID" value="NZ_CP010520.1"/>
</dbReference>
<evidence type="ECO:0000313" key="9">
    <source>
        <dbReference type="Proteomes" id="UP000476820"/>
    </source>
</evidence>
<dbReference type="PANTHER" id="PTHR34039">
    <property type="entry name" value="UPF0102 PROTEIN YRAN"/>
    <property type="match status" value="1"/>
</dbReference>
<dbReference type="SMR" id="A0A0M1LWN7"/>
<dbReference type="HAMAP" id="MF_00048">
    <property type="entry name" value="UPF0102"/>
    <property type="match status" value="1"/>
</dbReference>
<dbReference type="EMBL" id="SGKU01000012">
    <property type="protein sequence ID" value="NFA42107.1"/>
    <property type="molecule type" value="Genomic_DNA"/>
</dbReference>
<dbReference type="InterPro" id="IPR011335">
    <property type="entry name" value="Restrct_endonuc-II-like"/>
</dbReference>
<evidence type="ECO:0000256" key="1">
    <source>
        <dbReference type="ARBA" id="ARBA00006738"/>
    </source>
</evidence>
<dbReference type="EMBL" id="SWOV01000001">
    <property type="protein sequence ID" value="NFF86330.1"/>
    <property type="molecule type" value="Genomic_DNA"/>
</dbReference>
<proteinExistence type="inferred from homology"/>
<dbReference type="OrthoDB" id="9802516at2"/>
<protein>
    <recommendedName>
        <fullName evidence="2">UPF0102 protein EXM65_05835</fullName>
    </recommendedName>
</protein>
<dbReference type="Gene3D" id="3.40.1350.10">
    <property type="match status" value="1"/>
</dbReference>
<dbReference type="Pfam" id="PF02021">
    <property type="entry name" value="UPF0102"/>
    <property type="match status" value="1"/>
</dbReference>
<dbReference type="InterPro" id="IPR003509">
    <property type="entry name" value="UPF0102_YraN-like"/>
</dbReference>
<evidence type="ECO:0000313" key="4">
    <source>
        <dbReference type="EMBL" id="NFF86330.1"/>
    </source>
</evidence>
<sequence>MKKFNKDIGTYCENLACDYLIKNNFKILECNFKNRLGEIDIISIRNSILIIIEVKGRYNYEFGVPKESVSVSKQKNIIKVTKSYINYKKLYNFNVRFDVIEVYLNKIDSSYKINHIKDAFRT</sequence>
<accession>A0A0M1LWN7</accession>
<dbReference type="Proteomes" id="UP000476820">
    <property type="component" value="Unassembled WGS sequence"/>
</dbReference>
<gene>
    <name evidence="3" type="ORF">EXM65_05835</name>
    <name evidence="4" type="ORF">FC774_00195</name>
    <name evidence="5" type="ORF">FDB51_03145</name>
    <name evidence="6" type="ORF">FDG31_03230</name>
</gene>
<evidence type="ECO:0000313" key="7">
    <source>
        <dbReference type="Proteomes" id="UP000472355"/>
    </source>
</evidence>
<dbReference type="EMBL" id="SWVK01000003">
    <property type="protein sequence ID" value="NFN34139.1"/>
    <property type="molecule type" value="Genomic_DNA"/>
</dbReference>
<evidence type="ECO:0000313" key="3">
    <source>
        <dbReference type="EMBL" id="NFA42107.1"/>
    </source>
</evidence>
<organism evidence="4 9">
    <name type="scientific">Clostridium botulinum</name>
    <dbReference type="NCBI Taxonomy" id="1491"/>
    <lineage>
        <taxon>Bacteria</taxon>
        <taxon>Bacillati</taxon>
        <taxon>Bacillota</taxon>
        <taxon>Clostridia</taxon>
        <taxon>Eubacteriales</taxon>
        <taxon>Clostridiaceae</taxon>
        <taxon>Clostridium</taxon>
    </lineage>
</organism>
<evidence type="ECO:0000256" key="2">
    <source>
        <dbReference type="HAMAP-Rule" id="MF_00048"/>
    </source>
</evidence>
<dbReference type="AlphaFoldDB" id="A0A0M1LWN7"/>